<feature type="region of interest" description="Disordered" evidence="1">
    <location>
        <begin position="1"/>
        <end position="31"/>
    </location>
</feature>
<dbReference type="Gramene" id="Bo2g139220.1">
    <property type="protein sequence ID" value="Bo2g139220.1"/>
    <property type="gene ID" value="Bo2g139220"/>
</dbReference>
<dbReference type="AlphaFoldDB" id="A0A0D3AW24"/>
<feature type="region of interest" description="Disordered" evidence="1">
    <location>
        <begin position="214"/>
        <end position="250"/>
    </location>
</feature>
<name>A0A0D3AW24_BRAOL</name>
<dbReference type="Proteomes" id="UP000032141">
    <property type="component" value="Chromosome C2"/>
</dbReference>
<reference evidence="2" key="2">
    <citation type="submission" date="2015-03" db="UniProtKB">
        <authorList>
            <consortium name="EnsemblPlants"/>
        </authorList>
    </citation>
    <scope>IDENTIFICATION</scope>
</reference>
<feature type="compositionally biased region" description="Basic and acidic residues" evidence="1">
    <location>
        <begin position="7"/>
        <end position="24"/>
    </location>
</feature>
<evidence type="ECO:0000313" key="3">
    <source>
        <dbReference type="Proteomes" id="UP000032141"/>
    </source>
</evidence>
<evidence type="ECO:0000313" key="2">
    <source>
        <dbReference type="EnsemblPlants" id="Bo2g139220.1"/>
    </source>
</evidence>
<proteinExistence type="predicted"/>
<feature type="compositionally biased region" description="Polar residues" evidence="1">
    <location>
        <begin position="233"/>
        <end position="250"/>
    </location>
</feature>
<dbReference type="HOGENOM" id="CLU_1024325_0_0_1"/>
<dbReference type="EnsemblPlants" id="Bo2g139220.1">
    <property type="protein sequence ID" value="Bo2g139220.1"/>
    <property type="gene ID" value="Bo2g139220"/>
</dbReference>
<protein>
    <submittedName>
        <fullName evidence="2">Uncharacterized protein</fullName>
    </submittedName>
</protein>
<reference evidence="2 3" key="1">
    <citation type="journal article" date="2014" name="Genome Biol.">
        <title>Transcriptome and methylome profiling reveals relics of genome dominance in the mesopolyploid Brassica oleracea.</title>
        <authorList>
            <person name="Parkin I.A."/>
            <person name="Koh C."/>
            <person name="Tang H."/>
            <person name="Robinson S.J."/>
            <person name="Kagale S."/>
            <person name="Clarke W.E."/>
            <person name="Town C.D."/>
            <person name="Nixon J."/>
            <person name="Krishnakumar V."/>
            <person name="Bidwell S.L."/>
            <person name="Denoeud F."/>
            <person name="Belcram H."/>
            <person name="Links M.G."/>
            <person name="Just J."/>
            <person name="Clarke C."/>
            <person name="Bender T."/>
            <person name="Huebert T."/>
            <person name="Mason A.S."/>
            <person name="Pires J.C."/>
            <person name="Barker G."/>
            <person name="Moore J."/>
            <person name="Walley P.G."/>
            <person name="Manoli S."/>
            <person name="Batley J."/>
            <person name="Edwards D."/>
            <person name="Nelson M.N."/>
            <person name="Wang X."/>
            <person name="Paterson A.H."/>
            <person name="King G."/>
            <person name="Bancroft I."/>
            <person name="Chalhoub B."/>
            <person name="Sharpe A.G."/>
        </authorList>
    </citation>
    <scope>NUCLEOTIDE SEQUENCE</scope>
    <source>
        <strain evidence="2 3">cv. TO1000</strain>
    </source>
</reference>
<keyword evidence="3" id="KW-1185">Reference proteome</keyword>
<evidence type="ECO:0000256" key="1">
    <source>
        <dbReference type="SAM" id="MobiDB-lite"/>
    </source>
</evidence>
<sequence length="272" mass="30307">MQSTWLEAKENHETFPENRGRHSSEPTLSPKGYGSVGLLGLTLSMVGLRSDGRTVSGEFSGNFSGEFSRGQWTILPLKSNFRACVVLAWFHPSSSCSFDYISRVVGKIDVSGAMNVRRMSGDWIASVWLAVIYECYLVDPASSHMLVSKIKPCMFARSAFGEHRSACPFCRRYAPGHNWPGRASGAVTLKKLGQSVQQPRNVLDIWSINRPTIKHEHDRSTVQHPGLEMKGQPASQQSNKNMTGRPTQTMVRKRYVTSLGRSSQSHKNYPTT</sequence>
<accession>A0A0D3AW24</accession>
<organism evidence="2 3">
    <name type="scientific">Brassica oleracea var. oleracea</name>
    <dbReference type="NCBI Taxonomy" id="109376"/>
    <lineage>
        <taxon>Eukaryota</taxon>
        <taxon>Viridiplantae</taxon>
        <taxon>Streptophyta</taxon>
        <taxon>Embryophyta</taxon>
        <taxon>Tracheophyta</taxon>
        <taxon>Spermatophyta</taxon>
        <taxon>Magnoliopsida</taxon>
        <taxon>eudicotyledons</taxon>
        <taxon>Gunneridae</taxon>
        <taxon>Pentapetalae</taxon>
        <taxon>rosids</taxon>
        <taxon>malvids</taxon>
        <taxon>Brassicales</taxon>
        <taxon>Brassicaceae</taxon>
        <taxon>Brassiceae</taxon>
        <taxon>Brassica</taxon>
    </lineage>
</organism>